<feature type="region of interest" description="Disordered" evidence="1">
    <location>
        <begin position="138"/>
        <end position="159"/>
    </location>
</feature>
<evidence type="ECO:0000313" key="2">
    <source>
        <dbReference type="EMBL" id="THD22068.1"/>
    </source>
</evidence>
<organism evidence="2 3">
    <name type="scientific">Fasciola hepatica</name>
    <name type="common">Liver fluke</name>
    <dbReference type="NCBI Taxonomy" id="6192"/>
    <lineage>
        <taxon>Eukaryota</taxon>
        <taxon>Metazoa</taxon>
        <taxon>Spiralia</taxon>
        <taxon>Lophotrochozoa</taxon>
        <taxon>Platyhelminthes</taxon>
        <taxon>Trematoda</taxon>
        <taxon>Digenea</taxon>
        <taxon>Plagiorchiida</taxon>
        <taxon>Echinostomata</taxon>
        <taxon>Echinostomatoidea</taxon>
        <taxon>Fasciolidae</taxon>
        <taxon>Fasciola</taxon>
    </lineage>
</organism>
<evidence type="ECO:0000313" key="3">
    <source>
        <dbReference type="Proteomes" id="UP000230066"/>
    </source>
</evidence>
<sequence length="199" mass="20979">MFGSYLNYNHIDTHLTLNVNAESSGLLSPNPLHHGRLINVTAISYPNPLNNSNPRGIANNGSTVFVSGTNSVIAHPQLCSSLVTTPRQNDAISGLNTNEYSNTITPTHAHGRDPVSDTQLLRFGFNFPVTEMTAPRASQETLSTAASQTSVFHGSPSNSSSFQFGTAGADVSASSNTPVSNSHGNRIGFIGAIQPRGTT</sequence>
<protein>
    <submittedName>
        <fullName evidence="2">Uncharacterized protein</fullName>
    </submittedName>
</protein>
<name>A0A4E0RLA4_FASHE</name>
<accession>A0A4E0RLA4</accession>
<dbReference type="Proteomes" id="UP000230066">
    <property type="component" value="Unassembled WGS sequence"/>
</dbReference>
<gene>
    <name evidence="2" type="ORF">D915_007287</name>
</gene>
<comment type="caution">
    <text evidence="2">The sequence shown here is derived from an EMBL/GenBank/DDBJ whole genome shotgun (WGS) entry which is preliminary data.</text>
</comment>
<dbReference type="EMBL" id="JXXN02003024">
    <property type="protein sequence ID" value="THD22068.1"/>
    <property type="molecule type" value="Genomic_DNA"/>
</dbReference>
<proteinExistence type="predicted"/>
<evidence type="ECO:0000256" key="1">
    <source>
        <dbReference type="SAM" id="MobiDB-lite"/>
    </source>
</evidence>
<dbReference type="AlphaFoldDB" id="A0A4E0RLA4"/>
<reference evidence="2" key="1">
    <citation type="submission" date="2019-03" db="EMBL/GenBank/DDBJ databases">
        <title>Improved annotation for the trematode Fasciola hepatica.</title>
        <authorList>
            <person name="Choi Y.-J."/>
            <person name="Martin J."/>
            <person name="Mitreva M."/>
        </authorList>
    </citation>
    <scope>NUCLEOTIDE SEQUENCE [LARGE SCALE GENOMIC DNA]</scope>
</reference>
<keyword evidence="3" id="KW-1185">Reference proteome</keyword>